<keyword evidence="2" id="KW-1185">Reference proteome</keyword>
<evidence type="ECO:0000313" key="2">
    <source>
        <dbReference type="Proteomes" id="UP001143480"/>
    </source>
</evidence>
<accession>A0A9W6KII8</accession>
<dbReference type="Proteomes" id="UP001143480">
    <property type="component" value="Unassembled WGS sequence"/>
</dbReference>
<name>A0A9W6KII8_9ACTN</name>
<protein>
    <submittedName>
        <fullName evidence="1">Uncharacterized protein</fullName>
    </submittedName>
</protein>
<reference evidence="1" key="2">
    <citation type="submission" date="2023-01" db="EMBL/GenBank/DDBJ databases">
        <authorList>
            <person name="Sun Q."/>
            <person name="Evtushenko L."/>
        </authorList>
    </citation>
    <scope>NUCLEOTIDE SEQUENCE</scope>
    <source>
        <strain evidence="1">VKM Ac-1321</strain>
    </source>
</reference>
<organism evidence="1 2">
    <name type="scientific">Dactylosporangium matsuzakiense</name>
    <dbReference type="NCBI Taxonomy" id="53360"/>
    <lineage>
        <taxon>Bacteria</taxon>
        <taxon>Bacillati</taxon>
        <taxon>Actinomycetota</taxon>
        <taxon>Actinomycetes</taxon>
        <taxon>Micromonosporales</taxon>
        <taxon>Micromonosporaceae</taxon>
        <taxon>Dactylosporangium</taxon>
    </lineage>
</organism>
<gene>
    <name evidence="1" type="ORF">GCM10017581_038950</name>
</gene>
<dbReference type="AlphaFoldDB" id="A0A9W6KII8"/>
<dbReference type="EMBL" id="BSFP01000021">
    <property type="protein sequence ID" value="GLL02153.1"/>
    <property type="molecule type" value="Genomic_DNA"/>
</dbReference>
<dbReference type="RefSeq" id="WP_271189238.1">
    <property type="nucleotide sequence ID" value="NZ_BSFP01000021.1"/>
</dbReference>
<reference evidence="1" key="1">
    <citation type="journal article" date="2014" name="Int. J. Syst. Evol. Microbiol.">
        <title>Complete genome sequence of Corynebacterium casei LMG S-19264T (=DSM 44701T), isolated from a smear-ripened cheese.</title>
        <authorList>
            <consortium name="US DOE Joint Genome Institute (JGI-PGF)"/>
            <person name="Walter F."/>
            <person name="Albersmeier A."/>
            <person name="Kalinowski J."/>
            <person name="Ruckert C."/>
        </authorList>
    </citation>
    <scope>NUCLEOTIDE SEQUENCE</scope>
    <source>
        <strain evidence="1">VKM Ac-1321</strain>
    </source>
</reference>
<evidence type="ECO:0000313" key="1">
    <source>
        <dbReference type="EMBL" id="GLL02153.1"/>
    </source>
</evidence>
<sequence>MSAIVLTGAVAAHPRRLASAQALISSARPGFLRLVLDPSPELPMSLRTAILAWSSIPEGSTHHLVLEDDATLAPGFVEHAEAAAAAAPHAAIALYANWHSRNGGAVRLAALAGARWAAAASEYTPTVALLLPAQVGAGFADYARAHGGTWPDDVVMSRYLASIGVPTLLTVPSLAEHGNLPSLSGNDFHGLRIAACHGVPAGGAGWADPPRQSPEIVPFFANGMAQCQLRIGQQGRFLSVGISRYTAHLNVDLPACEAAFDAAVRAVPDTVGRLGEAIDLRVLHEFWLAGFVLGVLGRHAHCGADPETLIRNWMNDSSVRKALDTLGPGGLCSSMTADELIAVQPPLAEFGALAVAAGARAEPTAARTPARAHANRPNADRAVVGPAGDPLAGMLAGDLSSRGWRVVAAGDDPAGAGSVQPAAADMLLWVLPLPPPTAPRLDDGPWAAVINRARASRARRIYLLDPTGRWAGWSARVSAGQGPGPVVTCLWLGVPYGPELNSYSQVGVLVDQAMQLRPMTVRRGAAVPLMHAWDIASLVVHLMAEGDPPLPVAERLQRYPVVPVSPERLVDVIRTVVRPVEVRFADAQGSAPAMELDAAGAAVSRCGSLNWAPSVRLAEGIWTVAEWLAFEAPSAVAGDRDESST</sequence>
<comment type="caution">
    <text evidence="1">The sequence shown here is derived from an EMBL/GenBank/DDBJ whole genome shotgun (WGS) entry which is preliminary data.</text>
</comment>
<proteinExistence type="predicted"/>